<name>A0A1V2ZXQ5_9GAMM</name>
<dbReference type="InterPro" id="IPR029063">
    <property type="entry name" value="SAM-dependent_MTases_sf"/>
</dbReference>
<dbReference type="PANTHER" id="PTHR36112">
    <property type="entry name" value="RIBOSOMAL RNA SMALL SUBUNIT METHYLTRANSFERASE J"/>
    <property type="match status" value="1"/>
</dbReference>
<dbReference type="Pfam" id="PF04445">
    <property type="entry name" value="SAM_MT"/>
    <property type="match status" value="2"/>
</dbReference>
<organism evidence="3 4">
    <name type="scientific">Thioalkalivibrio halophilus</name>
    <dbReference type="NCBI Taxonomy" id="252474"/>
    <lineage>
        <taxon>Bacteria</taxon>
        <taxon>Pseudomonadati</taxon>
        <taxon>Pseudomonadota</taxon>
        <taxon>Gammaproteobacteria</taxon>
        <taxon>Chromatiales</taxon>
        <taxon>Ectothiorhodospiraceae</taxon>
        <taxon>Thioalkalivibrio</taxon>
    </lineage>
</organism>
<gene>
    <name evidence="1" type="primary">rsmJ</name>
    <name evidence="3" type="ORF">B1A74_08605</name>
</gene>
<keyword evidence="1" id="KW-0489">Methyltransferase</keyword>
<feature type="binding site" evidence="1">
    <location>
        <position position="173"/>
    </location>
    <ligand>
        <name>S-adenosyl-L-methionine</name>
        <dbReference type="ChEBI" id="CHEBI:59789"/>
    </ligand>
</feature>
<protein>
    <recommendedName>
        <fullName evidence="1">Ribosomal RNA small subunit methyltransferase J</fullName>
        <ecNumber evidence="1">2.1.1.242</ecNumber>
    </recommendedName>
    <alternativeName>
        <fullName evidence="1">16S rRNA m2G1516 methyltransferase</fullName>
    </alternativeName>
    <alternativeName>
        <fullName evidence="1">rRNA (guanine-N(2)-)-methyltransferase</fullName>
    </alternativeName>
</protein>
<dbReference type="EC" id="2.1.1.242" evidence="1"/>
<dbReference type="Gene3D" id="3.40.50.150">
    <property type="entry name" value="Vaccinia Virus protein VP39"/>
    <property type="match status" value="1"/>
</dbReference>
<feature type="binding site" evidence="1">
    <location>
        <begin position="104"/>
        <end position="105"/>
    </location>
    <ligand>
        <name>S-adenosyl-L-methionine</name>
        <dbReference type="ChEBI" id="CHEBI:59789"/>
    </ligand>
</feature>
<comment type="similarity">
    <text evidence="1">Belongs to the methyltransferase superfamily. RsmJ family.</text>
</comment>
<comment type="catalytic activity">
    <reaction evidence="1">
        <text>guanosine(1516) in 16S rRNA + S-adenosyl-L-methionine = N(2)-methylguanosine(1516) in 16S rRNA + S-adenosyl-L-homocysteine + H(+)</text>
        <dbReference type="Rhea" id="RHEA:43220"/>
        <dbReference type="Rhea" id="RHEA-COMP:10412"/>
        <dbReference type="Rhea" id="RHEA-COMP:10413"/>
        <dbReference type="ChEBI" id="CHEBI:15378"/>
        <dbReference type="ChEBI" id="CHEBI:57856"/>
        <dbReference type="ChEBI" id="CHEBI:59789"/>
        <dbReference type="ChEBI" id="CHEBI:74269"/>
        <dbReference type="ChEBI" id="CHEBI:74481"/>
        <dbReference type="EC" id="2.1.1.242"/>
    </reaction>
</comment>
<keyword evidence="1" id="KW-0808">Transferase</keyword>
<dbReference type="RefSeq" id="WP_077244386.1">
    <property type="nucleotide sequence ID" value="NZ_MUZR01000030.1"/>
</dbReference>
<accession>A0A1V2ZXQ5</accession>
<comment type="subcellular location">
    <subcellularLocation>
        <location evidence="1">Cytoplasm</location>
    </subcellularLocation>
</comment>
<keyword evidence="1" id="KW-0698">rRNA processing</keyword>
<dbReference type="PANTHER" id="PTHR36112:SF1">
    <property type="entry name" value="RIBOSOMAL RNA SMALL SUBUNIT METHYLTRANSFERASE J"/>
    <property type="match status" value="1"/>
</dbReference>
<dbReference type="SUPFAM" id="SSF53335">
    <property type="entry name" value="S-adenosyl-L-methionine-dependent methyltransferases"/>
    <property type="match status" value="1"/>
</dbReference>
<evidence type="ECO:0000256" key="2">
    <source>
        <dbReference type="SAM" id="MobiDB-lite"/>
    </source>
</evidence>
<dbReference type="EMBL" id="MUZR01000030">
    <property type="protein sequence ID" value="OOC09897.1"/>
    <property type="molecule type" value="Genomic_DNA"/>
</dbReference>
<keyword evidence="4" id="KW-1185">Reference proteome</keyword>
<evidence type="ECO:0000256" key="1">
    <source>
        <dbReference type="HAMAP-Rule" id="MF_01523"/>
    </source>
</evidence>
<evidence type="ECO:0000313" key="3">
    <source>
        <dbReference type="EMBL" id="OOC09897.1"/>
    </source>
</evidence>
<dbReference type="GO" id="GO:0005737">
    <property type="term" value="C:cytoplasm"/>
    <property type="evidence" value="ECO:0007669"/>
    <property type="project" value="UniProtKB-SubCell"/>
</dbReference>
<proteinExistence type="inferred from homology"/>
<comment type="caution">
    <text evidence="1">Lacks conserved residue(s) required for the propagation of feature annotation.</text>
</comment>
<sequence>MTLELRPAPEDDPRARERTRALQRRLDAAGYVHGGDAALTLEVEADRLSLVLEGGRKPLRLTPDFVRGRQGYRQARAAHETLVRAVGRIGDDAHVVDASAGLGRDALLLAARGWRVSAFERHPVVALLLEDALQRAAHAGDPTLAASAARVHLFPQAFAADALPAPADAAVFDPMFPQRRKNAAVKKDMQILQALMDAPDPHPGQASPAEDTEEHDAASDTESDAAATLAALIPATRGRVVVKRPAGAVPLPGATPVSAIQGRAVRFDLYRA</sequence>
<comment type="function">
    <text evidence="1">Specifically methylates the guanosine in position 1516 of 16S rRNA.</text>
</comment>
<dbReference type="GO" id="GO:0008990">
    <property type="term" value="F:rRNA (guanine-N2-)-methyltransferase activity"/>
    <property type="evidence" value="ECO:0007669"/>
    <property type="project" value="UniProtKB-UniRule"/>
</dbReference>
<feature type="binding site" evidence="1">
    <location>
        <begin position="120"/>
        <end position="121"/>
    </location>
    <ligand>
        <name>S-adenosyl-L-methionine</name>
        <dbReference type="ChEBI" id="CHEBI:59789"/>
    </ligand>
</feature>
<dbReference type="OrthoDB" id="3191794at2"/>
<keyword evidence="1" id="KW-0949">S-adenosyl-L-methionine</keyword>
<dbReference type="AlphaFoldDB" id="A0A1V2ZXQ5"/>
<feature type="region of interest" description="Disordered" evidence="2">
    <location>
        <begin position="197"/>
        <end position="223"/>
    </location>
</feature>
<dbReference type="STRING" id="252474.B1A74_08605"/>
<dbReference type="InterPro" id="IPR007536">
    <property type="entry name" value="16SrRNA_methylTrfase_J"/>
</dbReference>
<dbReference type="HAMAP" id="MF_01523">
    <property type="entry name" value="16SrRNA_methyltr_J"/>
    <property type="match status" value="1"/>
</dbReference>
<reference evidence="3 4" key="1">
    <citation type="submission" date="2017-02" db="EMBL/GenBank/DDBJ databases">
        <title>Genomic diversity within the haloalkaliphilic genus Thioalkalivibrio.</title>
        <authorList>
            <person name="Ahn A.-C."/>
            <person name="Meier-Kolthoff J."/>
            <person name="Overmars L."/>
            <person name="Richter M."/>
            <person name="Woyke T."/>
            <person name="Sorokin D.Y."/>
            <person name="Muyzer G."/>
        </authorList>
    </citation>
    <scope>NUCLEOTIDE SEQUENCE [LARGE SCALE GENOMIC DNA]</scope>
    <source>
        <strain evidence="3 4">HL17</strain>
    </source>
</reference>
<feature type="compositionally biased region" description="Acidic residues" evidence="2">
    <location>
        <begin position="210"/>
        <end position="223"/>
    </location>
</feature>
<keyword evidence="1" id="KW-0963">Cytoplasm</keyword>
<evidence type="ECO:0000313" key="4">
    <source>
        <dbReference type="Proteomes" id="UP000189177"/>
    </source>
</evidence>
<comment type="caution">
    <text evidence="3">The sequence shown here is derived from an EMBL/GenBank/DDBJ whole genome shotgun (WGS) entry which is preliminary data.</text>
</comment>
<dbReference type="Proteomes" id="UP000189177">
    <property type="component" value="Unassembled WGS sequence"/>
</dbReference>